<dbReference type="Proteomes" id="UP001272940">
    <property type="component" value="Unassembled WGS sequence"/>
</dbReference>
<name>A0ABU4KPD3_BREVE</name>
<accession>A0ABU4KPD3</accession>
<evidence type="ECO:0000256" key="1">
    <source>
        <dbReference type="SAM" id="MobiDB-lite"/>
    </source>
</evidence>
<comment type="caution">
    <text evidence="2">The sequence shown here is derived from an EMBL/GenBank/DDBJ whole genome shotgun (WGS) entry which is preliminary data.</text>
</comment>
<evidence type="ECO:0000313" key="2">
    <source>
        <dbReference type="EMBL" id="MDX2334575.1"/>
    </source>
</evidence>
<protein>
    <submittedName>
        <fullName evidence="2">Uncharacterized protein</fullName>
    </submittedName>
</protein>
<gene>
    <name evidence="2" type="ORF">NJD11_06440</name>
</gene>
<organism evidence="2 3">
    <name type="scientific">Brevundimonas vesicularis</name>
    <name type="common">Pseudomonas vesicularis</name>
    <dbReference type="NCBI Taxonomy" id="41276"/>
    <lineage>
        <taxon>Bacteria</taxon>
        <taxon>Pseudomonadati</taxon>
        <taxon>Pseudomonadota</taxon>
        <taxon>Alphaproteobacteria</taxon>
        <taxon>Caulobacterales</taxon>
        <taxon>Caulobacteraceae</taxon>
        <taxon>Brevundimonas</taxon>
    </lineage>
</organism>
<feature type="region of interest" description="Disordered" evidence="1">
    <location>
        <begin position="144"/>
        <end position="168"/>
    </location>
</feature>
<evidence type="ECO:0000313" key="3">
    <source>
        <dbReference type="Proteomes" id="UP001272940"/>
    </source>
</evidence>
<proteinExistence type="predicted"/>
<keyword evidence="3" id="KW-1185">Reference proteome</keyword>
<reference evidence="2 3" key="1">
    <citation type="journal article" date="2023" name="FEMS Microbes">
        <title>Whole genomes of deep-sea sponge-associated bacteria exhibit high novel natural product potential.</title>
        <authorList>
            <person name="Hesketh-Best P.J."/>
            <person name="January G.G."/>
            <person name="Koch M.J."/>
            <person name="Warburton P.J."/>
            <person name="Howell K.L."/>
            <person name="Upton M."/>
        </authorList>
    </citation>
    <scope>NUCLEOTIDE SEQUENCE [LARGE SCALE GENOMIC DNA]</scope>
    <source>
        <strain evidence="2 3">PC206-O</strain>
    </source>
</reference>
<sequence length="569" mass="60853">MTQAPTPGPLSAQQEEAIAFNLCSLHGFDPAFVTTQRDFAFAVIREYERARPSLAPAAPVEASGSERAAVLKGVGKVNGDGWKDTTTKGEVVFVWNAEKPSPYAPGQYPRVGNDGWSASTSQYDFAPATADDVPAILAALARAHPSPTPAAPVEASGPEREREHGPMCWGKTSVSDEMMYCYCGSPDARPQPSGETREAVLKGVGKVNGDGWKDTTTEGEIVFVWNAEKPTPYAAGQYPRIGNEGWSASTSQYDFTPATAKDVPTILAHLSARPLALGGQHSTATDFPPDDVLACMDDTTPARAEAQDEGAAGEQTDNAFKIASDLHAAYEQLIYGLPKYLDAENLTDEENMIREAYITLDVTAHRLAAVSDTHPSPTPAADADRVRIAVEALEVKINAPLTGPTHGAWDRGRISGLKEALAALKSSEVEKMSAQRRDLIKRLAKAECGSRELDKAIFEATSPPAEYAEWSPRLRGYQYTTSIDAALSWAEWVLPGQEWRFGSGTRDTTLPWARIGRWAEPDAVGATPALAICGAILIALNRAEIEATRSPSATLAALKSTAAKEGGEG</sequence>
<dbReference type="EMBL" id="JAMYEC010000003">
    <property type="protein sequence ID" value="MDX2334575.1"/>
    <property type="molecule type" value="Genomic_DNA"/>
</dbReference>
<dbReference type="RefSeq" id="WP_319078572.1">
    <property type="nucleotide sequence ID" value="NZ_JAMYEC010000003.1"/>
</dbReference>